<sequence length="156" mass="18049">MDEYITNDVLNEVFYVDGSLRDIYVFNVSLSDWQKLFDWIRLSPWEVIFYKDGQVTLYKGTDVAKFFEEKESNGIHLMSININGVLVNCHFFSESEIEFDIDPKQVNSMSDANIVFEFMKKLSKMLGKESILTEENTPEYPLVTSESDGTLIINVC</sequence>
<protein>
    <submittedName>
        <fullName evidence="1">Uncharacterized protein</fullName>
    </submittedName>
</protein>
<evidence type="ECO:0000313" key="1">
    <source>
        <dbReference type="EMBL" id="SDP42824.1"/>
    </source>
</evidence>
<keyword evidence="2" id="KW-1185">Reference proteome</keyword>
<dbReference type="AlphaFoldDB" id="A0A1H0SM59"/>
<dbReference type="OrthoDB" id="7875217at2"/>
<name>A0A1H0SM59_9BACI</name>
<dbReference type="RefSeq" id="WP_090851426.1">
    <property type="nucleotide sequence ID" value="NZ_FNJU01000003.1"/>
</dbReference>
<dbReference type="Proteomes" id="UP000199159">
    <property type="component" value="Unassembled WGS sequence"/>
</dbReference>
<gene>
    <name evidence="1" type="ORF">SAMN05216565_10312</name>
</gene>
<dbReference type="STRING" id="930152.SAMN05216565_10312"/>
<accession>A0A1H0SM59</accession>
<organism evidence="1 2">
    <name type="scientific">Litchfieldia salsa</name>
    <dbReference type="NCBI Taxonomy" id="930152"/>
    <lineage>
        <taxon>Bacteria</taxon>
        <taxon>Bacillati</taxon>
        <taxon>Bacillota</taxon>
        <taxon>Bacilli</taxon>
        <taxon>Bacillales</taxon>
        <taxon>Bacillaceae</taxon>
        <taxon>Litchfieldia</taxon>
    </lineage>
</organism>
<reference evidence="2" key="1">
    <citation type="submission" date="2016-10" db="EMBL/GenBank/DDBJ databases">
        <authorList>
            <person name="Varghese N."/>
            <person name="Submissions S."/>
        </authorList>
    </citation>
    <scope>NUCLEOTIDE SEQUENCE [LARGE SCALE GENOMIC DNA]</scope>
    <source>
        <strain evidence="2">IBRC-M10078</strain>
    </source>
</reference>
<proteinExistence type="predicted"/>
<dbReference type="EMBL" id="FNJU01000003">
    <property type="protein sequence ID" value="SDP42824.1"/>
    <property type="molecule type" value="Genomic_DNA"/>
</dbReference>
<evidence type="ECO:0000313" key="2">
    <source>
        <dbReference type="Proteomes" id="UP000199159"/>
    </source>
</evidence>